<protein>
    <submittedName>
        <fullName evidence="2">Uncharacterized protein</fullName>
    </submittedName>
</protein>
<evidence type="ECO:0000313" key="2">
    <source>
        <dbReference type="EMBL" id="PTQ59353.1"/>
    </source>
</evidence>
<name>A0A2T5GJ60_9SPHN</name>
<evidence type="ECO:0000256" key="1">
    <source>
        <dbReference type="SAM" id="Phobius"/>
    </source>
</evidence>
<dbReference type="RefSeq" id="WP_107959110.1">
    <property type="nucleotide sequence ID" value="NZ_QAOG01000005.1"/>
</dbReference>
<keyword evidence="1" id="KW-1133">Transmembrane helix</keyword>
<accession>A0A2T5GJ60</accession>
<gene>
    <name evidence="2" type="ORF">C8J26_3097</name>
</gene>
<evidence type="ECO:0000313" key="3">
    <source>
        <dbReference type="Proteomes" id="UP000244189"/>
    </source>
</evidence>
<dbReference type="Proteomes" id="UP000244189">
    <property type="component" value="Unassembled WGS sequence"/>
</dbReference>
<proteinExistence type="predicted"/>
<dbReference type="EMBL" id="QAOG01000005">
    <property type="protein sequence ID" value="PTQ59353.1"/>
    <property type="molecule type" value="Genomic_DNA"/>
</dbReference>
<sequence>MAIEPATGEARRSFLSGRAVDVPETRYKADFELLDRYLGFSSELLRMALAGMAAFGAIVGLLTNNGEFGRPLHGRAFVVIAALALSMLAMSAGCALLHRYLASDGMFHHLRSAKYLVVQGDEDVQHDKSALAGLSARVEADEAMRNARYNWAGGILFASGGFLMAGVVLLGASVVVVLTL</sequence>
<feature type="transmembrane region" description="Helical" evidence="1">
    <location>
        <begin position="76"/>
        <end position="101"/>
    </location>
</feature>
<keyword evidence="3" id="KW-1185">Reference proteome</keyword>
<keyword evidence="1" id="KW-0472">Membrane</keyword>
<feature type="transmembrane region" description="Helical" evidence="1">
    <location>
        <begin position="151"/>
        <end position="178"/>
    </location>
</feature>
<dbReference type="AlphaFoldDB" id="A0A2T5GJ60"/>
<comment type="caution">
    <text evidence="2">The sequence shown here is derived from an EMBL/GenBank/DDBJ whole genome shotgun (WGS) entry which is preliminary data.</text>
</comment>
<organism evidence="2 3">
    <name type="scientific">Sphingomonas aurantiaca</name>
    <dbReference type="NCBI Taxonomy" id="185949"/>
    <lineage>
        <taxon>Bacteria</taxon>
        <taxon>Pseudomonadati</taxon>
        <taxon>Pseudomonadota</taxon>
        <taxon>Alphaproteobacteria</taxon>
        <taxon>Sphingomonadales</taxon>
        <taxon>Sphingomonadaceae</taxon>
        <taxon>Sphingomonas</taxon>
    </lineage>
</organism>
<keyword evidence="1" id="KW-0812">Transmembrane</keyword>
<feature type="transmembrane region" description="Helical" evidence="1">
    <location>
        <begin position="44"/>
        <end position="64"/>
    </location>
</feature>
<reference evidence="2 3" key="1">
    <citation type="submission" date="2018-04" db="EMBL/GenBank/DDBJ databases">
        <title>Genomic Encyclopedia of Type Strains, Phase III (KMG-III): the genomes of soil and plant-associated and newly described type strains.</title>
        <authorList>
            <person name="Whitman W."/>
        </authorList>
    </citation>
    <scope>NUCLEOTIDE SEQUENCE [LARGE SCALE GENOMIC DNA]</scope>
    <source>
        <strain evidence="2 3">MA101b</strain>
    </source>
</reference>